<dbReference type="RefSeq" id="WP_203539485.1">
    <property type="nucleotide sequence ID" value="NZ_JAESND010000009.1"/>
</dbReference>
<feature type="transmembrane region" description="Helical" evidence="2">
    <location>
        <begin position="341"/>
        <end position="363"/>
    </location>
</feature>
<feature type="transmembrane region" description="Helical" evidence="2">
    <location>
        <begin position="33"/>
        <end position="53"/>
    </location>
</feature>
<dbReference type="Gene3D" id="1.20.1250.20">
    <property type="entry name" value="MFS general substrate transporter like domains"/>
    <property type="match status" value="2"/>
</dbReference>
<comment type="caution">
    <text evidence="3">The sequence shown here is derived from an EMBL/GenBank/DDBJ whole genome shotgun (WGS) entry which is preliminary data.</text>
</comment>
<dbReference type="InterPro" id="IPR039672">
    <property type="entry name" value="MFS_2"/>
</dbReference>
<keyword evidence="2" id="KW-0472">Membrane</keyword>
<keyword evidence="2" id="KW-0812">Transmembrane</keyword>
<evidence type="ECO:0000313" key="3">
    <source>
        <dbReference type="EMBL" id="MBM3117260.1"/>
    </source>
</evidence>
<dbReference type="PANTHER" id="PTHR11328:SF24">
    <property type="entry name" value="MAJOR FACILITATOR SUPERFAMILY (MFS) PROFILE DOMAIN-CONTAINING PROTEIN"/>
    <property type="match status" value="1"/>
</dbReference>
<dbReference type="SUPFAM" id="SSF103473">
    <property type="entry name" value="MFS general substrate transporter"/>
    <property type="match status" value="1"/>
</dbReference>
<proteinExistence type="inferred from homology"/>
<feature type="transmembrane region" description="Helical" evidence="2">
    <location>
        <begin position="217"/>
        <end position="240"/>
    </location>
</feature>
<feature type="transmembrane region" description="Helical" evidence="2">
    <location>
        <begin position="383"/>
        <end position="405"/>
    </location>
</feature>
<gene>
    <name evidence="3" type="ORF">JMJ54_15605</name>
</gene>
<feature type="transmembrane region" description="Helical" evidence="2">
    <location>
        <begin position="246"/>
        <end position="268"/>
    </location>
</feature>
<reference evidence="3 4" key="1">
    <citation type="submission" date="2021-01" db="EMBL/GenBank/DDBJ databases">
        <title>Draft Genome Sequence and Polyhydroxyalkanoate Biosynthetic Potential of Jeongeupia naejangsanensis Type Strain DSM 24253.</title>
        <authorList>
            <person name="Turrini P."/>
            <person name="Artuso I."/>
            <person name="Lugli G.A."/>
            <person name="Frangipani E."/>
            <person name="Ventura M."/>
            <person name="Visca P."/>
        </authorList>
    </citation>
    <scope>NUCLEOTIDE SEQUENCE [LARGE SCALE GENOMIC DNA]</scope>
    <source>
        <strain evidence="3 4">DSM 24253</strain>
    </source>
</reference>
<dbReference type="Proteomes" id="UP000809431">
    <property type="component" value="Unassembled WGS sequence"/>
</dbReference>
<feature type="transmembrane region" description="Helical" evidence="2">
    <location>
        <begin position="280"/>
        <end position="297"/>
    </location>
</feature>
<dbReference type="InterPro" id="IPR036259">
    <property type="entry name" value="MFS_trans_sf"/>
</dbReference>
<dbReference type="EMBL" id="JAESND010000009">
    <property type="protein sequence ID" value="MBM3117260.1"/>
    <property type="molecule type" value="Genomic_DNA"/>
</dbReference>
<keyword evidence="4" id="KW-1185">Reference proteome</keyword>
<feature type="transmembrane region" description="Helical" evidence="2">
    <location>
        <begin position="74"/>
        <end position="93"/>
    </location>
</feature>
<evidence type="ECO:0000256" key="2">
    <source>
        <dbReference type="SAM" id="Phobius"/>
    </source>
</evidence>
<accession>A0ABS2BPB8</accession>
<evidence type="ECO:0000313" key="4">
    <source>
        <dbReference type="Proteomes" id="UP000809431"/>
    </source>
</evidence>
<dbReference type="PANTHER" id="PTHR11328">
    <property type="entry name" value="MAJOR FACILITATOR SUPERFAMILY DOMAIN-CONTAINING PROTEIN"/>
    <property type="match status" value="1"/>
</dbReference>
<organism evidence="3 4">
    <name type="scientific">Jeongeupia naejangsanensis</name>
    <dbReference type="NCBI Taxonomy" id="613195"/>
    <lineage>
        <taxon>Bacteria</taxon>
        <taxon>Pseudomonadati</taxon>
        <taxon>Pseudomonadota</taxon>
        <taxon>Betaproteobacteria</taxon>
        <taxon>Neisseriales</taxon>
        <taxon>Chitinibacteraceae</taxon>
        <taxon>Jeongeupia</taxon>
    </lineage>
</organism>
<keyword evidence="2" id="KW-1133">Transmembrane helix</keyword>
<evidence type="ECO:0000256" key="1">
    <source>
        <dbReference type="ARBA" id="ARBA00009617"/>
    </source>
</evidence>
<name>A0ABS2BPB8_9NEIS</name>
<dbReference type="Pfam" id="PF13347">
    <property type="entry name" value="MFS_2"/>
    <property type="match status" value="1"/>
</dbReference>
<feature type="transmembrane region" description="Helical" evidence="2">
    <location>
        <begin position="136"/>
        <end position="157"/>
    </location>
</feature>
<feature type="transmembrane region" description="Helical" evidence="2">
    <location>
        <begin position="99"/>
        <end position="124"/>
    </location>
</feature>
<feature type="transmembrane region" description="Helical" evidence="2">
    <location>
        <begin position="303"/>
        <end position="329"/>
    </location>
</feature>
<sequence>MNPLLPYGLLGLPLAMAALPVYVLAPAYYSQQLGLPLAITGTVLFAARLIDMLQDPWLGQWVDHLVRRRHLHRWLAASGLLLATGFAGLWAPQVVDGALAWWLGTMLVLACTAHGFINIAYLAWGATLAPASQTAAAAWREGAGLVGVLLASAFAGYGATLTNPDQARWWQLFSLVFALLLAIGLGLLLRAAPSMGQPAGPARGGWRHALALPVFRGLLWPYFINAVAVAIPATLALFFIRDRLMAPAWSGVFLSAYFVAGAAGLPGWTRLCRRIGVARAWQAGMLAGMAGFVWAVLLQPGQVWAYLAVCVLSGLAFGADLALPPVLLARIIPLGDAPGTYYGVWSLLGKLALALSGLALPLLAALGYHGGNRGGPAGGTALALVYAGLPCALKLLAFLTLQRWLARLPMGKMR</sequence>
<protein>
    <submittedName>
        <fullName evidence="3">MFS transporter</fullName>
    </submittedName>
</protein>
<comment type="similarity">
    <text evidence="1">Belongs to the sodium:galactoside symporter (TC 2.A.2) family.</text>
</comment>
<feature type="transmembrane region" description="Helical" evidence="2">
    <location>
        <begin position="169"/>
        <end position="189"/>
    </location>
</feature>